<accession>A0A9J6A5R7</accession>
<dbReference type="AlphaFoldDB" id="A0A9J6A5R7"/>
<sequence length="68" mass="7860">MIVNTIKSQYDGPSQTKTNHTSLKLDHKNDSILEVLRLVFWSFEPVNISSLKKITDTSKVDDFYNEDN</sequence>
<dbReference type="Proteomes" id="UP000824120">
    <property type="component" value="Chromosome 2"/>
</dbReference>
<dbReference type="EMBL" id="JACXVP010000002">
    <property type="protein sequence ID" value="KAG5619889.1"/>
    <property type="molecule type" value="Genomic_DNA"/>
</dbReference>
<feature type="non-terminal residue" evidence="2">
    <location>
        <position position="68"/>
    </location>
</feature>
<feature type="region of interest" description="Disordered" evidence="1">
    <location>
        <begin position="1"/>
        <end position="21"/>
    </location>
</feature>
<reference evidence="2 3" key="1">
    <citation type="submission" date="2020-09" db="EMBL/GenBank/DDBJ databases">
        <title>De no assembly of potato wild relative species, Solanum commersonii.</title>
        <authorList>
            <person name="Cho K."/>
        </authorList>
    </citation>
    <scope>NUCLEOTIDE SEQUENCE [LARGE SCALE GENOMIC DNA]</scope>
    <source>
        <strain evidence="2">LZ3.2</strain>
        <tissue evidence="2">Leaf</tissue>
    </source>
</reference>
<keyword evidence="3" id="KW-1185">Reference proteome</keyword>
<comment type="caution">
    <text evidence="2">The sequence shown here is derived from an EMBL/GenBank/DDBJ whole genome shotgun (WGS) entry which is preliminary data.</text>
</comment>
<proteinExistence type="predicted"/>
<evidence type="ECO:0000256" key="1">
    <source>
        <dbReference type="SAM" id="MobiDB-lite"/>
    </source>
</evidence>
<gene>
    <name evidence="2" type="ORF">H5410_005107</name>
</gene>
<name>A0A9J6A5R7_SOLCO</name>
<evidence type="ECO:0000313" key="2">
    <source>
        <dbReference type="EMBL" id="KAG5619889.1"/>
    </source>
</evidence>
<organism evidence="2 3">
    <name type="scientific">Solanum commersonii</name>
    <name type="common">Commerson's wild potato</name>
    <name type="synonym">Commerson's nightshade</name>
    <dbReference type="NCBI Taxonomy" id="4109"/>
    <lineage>
        <taxon>Eukaryota</taxon>
        <taxon>Viridiplantae</taxon>
        <taxon>Streptophyta</taxon>
        <taxon>Embryophyta</taxon>
        <taxon>Tracheophyta</taxon>
        <taxon>Spermatophyta</taxon>
        <taxon>Magnoliopsida</taxon>
        <taxon>eudicotyledons</taxon>
        <taxon>Gunneridae</taxon>
        <taxon>Pentapetalae</taxon>
        <taxon>asterids</taxon>
        <taxon>lamiids</taxon>
        <taxon>Solanales</taxon>
        <taxon>Solanaceae</taxon>
        <taxon>Solanoideae</taxon>
        <taxon>Solaneae</taxon>
        <taxon>Solanum</taxon>
    </lineage>
</organism>
<protein>
    <submittedName>
        <fullName evidence="2">Uncharacterized protein</fullName>
    </submittedName>
</protein>
<evidence type="ECO:0000313" key="3">
    <source>
        <dbReference type="Proteomes" id="UP000824120"/>
    </source>
</evidence>